<dbReference type="Proteomes" id="UP000290289">
    <property type="component" value="Chromosome 8"/>
</dbReference>
<evidence type="ECO:0000313" key="2">
    <source>
        <dbReference type="EMBL" id="RXH91972.1"/>
    </source>
</evidence>
<proteinExistence type="predicted"/>
<protein>
    <submittedName>
        <fullName evidence="2">Uncharacterized protein</fullName>
    </submittedName>
</protein>
<sequence length="60" mass="6743">MPYIKPVVPLKFEMPLTSHRRKTNPRQSQPQSQTVSDGVKEEEEEAAAEQILPISSSSSF</sequence>
<dbReference type="AlphaFoldDB" id="A0A498JE15"/>
<name>A0A498JE15_MALDO</name>
<keyword evidence="3" id="KW-1185">Reference proteome</keyword>
<organism evidence="2 3">
    <name type="scientific">Malus domestica</name>
    <name type="common">Apple</name>
    <name type="synonym">Pyrus malus</name>
    <dbReference type="NCBI Taxonomy" id="3750"/>
    <lineage>
        <taxon>Eukaryota</taxon>
        <taxon>Viridiplantae</taxon>
        <taxon>Streptophyta</taxon>
        <taxon>Embryophyta</taxon>
        <taxon>Tracheophyta</taxon>
        <taxon>Spermatophyta</taxon>
        <taxon>Magnoliopsida</taxon>
        <taxon>eudicotyledons</taxon>
        <taxon>Gunneridae</taxon>
        <taxon>Pentapetalae</taxon>
        <taxon>rosids</taxon>
        <taxon>fabids</taxon>
        <taxon>Rosales</taxon>
        <taxon>Rosaceae</taxon>
        <taxon>Amygdaloideae</taxon>
        <taxon>Maleae</taxon>
        <taxon>Malus</taxon>
    </lineage>
</organism>
<accession>A0A498JE15</accession>
<feature type="region of interest" description="Disordered" evidence="1">
    <location>
        <begin position="15"/>
        <end position="60"/>
    </location>
</feature>
<reference evidence="2 3" key="1">
    <citation type="submission" date="2018-10" db="EMBL/GenBank/DDBJ databases">
        <title>A high-quality apple genome assembly.</title>
        <authorList>
            <person name="Hu J."/>
        </authorList>
    </citation>
    <scope>NUCLEOTIDE SEQUENCE [LARGE SCALE GENOMIC DNA]</scope>
    <source>
        <strain evidence="3">cv. HFTH1</strain>
        <tissue evidence="2">Young leaf</tissue>
    </source>
</reference>
<comment type="caution">
    <text evidence="2">The sequence shown here is derived from an EMBL/GenBank/DDBJ whole genome shotgun (WGS) entry which is preliminary data.</text>
</comment>
<evidence type="ECO:0000313" key="3">
    <source>
        <dbReference type="Proteomes" id="UP000290289"/>
    </source>
</evidence>
<feature type="compositionally biased region" description="Polar residues" evidence="1">
    <location>
        <begin position="25"/>
        <end position="36"/>
    </location>
</feature>
<gene>
    <name evidence="2" type="ORF">DVH24_020995</name>
</gene>
<dbReference type="EMBL" id="RDQH01000334">
    <property type="protein sequence ID" value="RXH91972.1"/>
    <property type="molecule type" value="Genomic_DNA"/>
</dbReference>
<evidence type="ECO:0000256" key="1">
    <source>
        <dbReference type="SAM" id="MobiDB-lite"/>
    </source>
</evidence>